<dbReference type="Proteomes" id="UP000032515">
    <property type="component" value="Unassembled WGS sequence"/>
</dbReference>
<dbReference type="EMBL" id="JXXE01000680">
    <property type="protein sequence ID" value="KIZ34324.1"/>
    <property type="molecule type" value="Genomic_DNA"/>
</dbReference>
<sequence>MSQLRILEIGGAYFKYQYPDRTTCLWTGTKLNRLCEVDGFATPDRVLRELRAAAQGRYDVVIANTVRYSPWHPRYWARAPFKTPTHPWASLSRQFGVETLRWAKIPVPLIALDMDDSFGIGSDSVFLLDKAKAFFKRELPVDKWQVLHGTIHPHLPTLRFRNNPTWRRRIDRLQPIALPIFNVDERWRDAPFPDKTHDIFFSGAVAGNSTVRGAGLPELERLKALGYRIDQPTERLPYEAFMERMSHSWLAWSPEGMGWDCYRHYEAPLMQTVPLINHPTIIRQAPLREGVHAFYYDVEPGGMERAAVAALADKDRLREVAIAARDHSFAHHLIKPFCDHILRVAFDQAEHATPA</sequence>
<organism evidence="1 2">
    <name type="scientific">Rhodopseudomonas palustris</name>
    <dbReference type="NCBI Taxonomy" id="1076"/>
    <lineage>
        <taxon>Bacteria</taxon>
        <taxon>Pseudomonadati</taxon>
        <taxon>Pseudomonadota</taxon>
        <taxon>Alphaproteobacteria</taxon>
        <taxon>Hyphomicrobiales</taxon>
        <taxon>Nitrobacteraceae</taxon>
        <taxon>Rhodopseudomonas</taxon>
    </lineage>
</organism>
<protein>
    <recommendedName>
        <fullName evidence="3">Glycosyltransferase family 1 protein</fullName>
    </recommendedName>
</protein>
<evidence type="ECO:0008006" key="3">
    <source>
        <dbReference type="Google" id="ProtNLM"/>
    </source>
</evidence>
<dbReference type="PATRIC" id="fig|1076.23.peg.1971"/>
<comment type="caution">
    <text evidence="1">The sequence shown here is derived from an EMBL/GenBank/DDBJ whole genome shotgun (WGS) entry which is preliminary data.</text>
</comment>
<dbReference type="AlphaFoldDB" id="A0A0D7E0H1"/>
<proteinExistence type="predicted"/>
<evidence type="ECO:0000313" key="2">
    <source>
        <dbReference type="Proteomes" id="UP000032515"/>
    </source>
</evidence>
<accession>A0A0D7E0H1</accession>
<name>A0A0D7E0H1_RHOPL</name>
<evidence type="ECO:0000313" key="1">
    <source>
        <dbReference type="EMBL" id="KIZ34324.1"/>
    </source>
</evidence>
<reference evidence="1 2" key="1">
    <citation type="submission" date="2014-11" db="EMBL/GenBank/DDBJ databases">
        <title>Genomics and ecophysiology of heterotrophic nitrogen fixing bacteria isolated from estuarine surface water.</title>
        <authorList>
            <person name="Bentzon-Tilia M."/>
            <person name="Severin I."/>
            <person name="Hansen L.H."/>
            <person name="Riemann L."/>
        </authorList>
    </citation>
    <scope>NUCLEOTIDE SEQUENCE [LARGE SCALE GENOMIC DNA]</scope>
    <source>
        <strain evidence="1 2">BAL398</strain>
    </source>
</reference>
<gene>
    <name evidence="1" type="ORF">OO17_27000</name>
</gene>